<keyword evidence="2" id="KW-0496">Mitochondrion</keyword>
<geneLocation type="mitochondrion" evidence="2"/>
<keyword evidence="1" id="KW-0812">Transmembrane</keyword>
<keyword evidence="1" id="KW-0472">Membrane</keyword>
<sequence>MSQFDPLIIFSLIFSLLITLYFYYLYQIDSAIPYFIETKKFRNKKLSGLNNFKSVINSSCYYYSIDFKYLNLVSRI</sequence>
<organism evidence="2">
    <name type="scientific">Pleurosigma intermedium</name>
    <dbReference type="NCBI Taxonomy" id="197753"/>
    <lineage>
        <taxon>Eukaryota</taxon>
        <taxon>Sar</taxon>
        <taxon>Stramenopiles</taxon>
        <taxon>Ochrophyta</taxon>
        <taxon>Bacillariophyta</taxon>
        <taxon>Bacillariophyceae</taxon>
        <taxon>Bacillariophycidae</taxon>
        <taxon>Naviculales</taxon>
        <taxon>Pleurosigmataceae</taxon>
        <taxon>Pleurosigma</taxon>
    </lineage>
</organism>
<reference evidence="2" key="1">
    <citation type="submission" date="2021-04" db="EMBL/GenBank/DDBJ databases">
        <authorList>
            <person name="Wang Y."/>
            <person name="Liu G."/>
        </authorList>
    </citation>
    <scope>NUCLEOTIDE SEQUENCE</scope>
    <source>
        <strain evidence="2">Qingdao in China</strain>
    </source>
</reference>
<dbReference type="EMBL" id="MW861541">
    <property type="protein sequence ID" value="QYJ09255.1"/>
    <property type="molecule type" value="Genomic_DNA"/>
</dbReference>
<dbReference type="AlphaFoldDB" id="A0A8F9R401"/>
<proteinExistence type="predicted"/>
<gene>
    <name evidence="2" type="primary">atp8</name>
</gene>
<evidence type="ECO:0000256" key="1">
    <source>
        <dbReference type="SAM" id="Phobius"/>
    </source>
</evidence>
<feature type="transmembrane region" description="Helical" evidence="1">
    <location>
        <begin position="6"/>
        <end position="26"/>
    </location>
</feature>
<accession>A0A8F9R401</accession>
<evidence type="ECO:0000313" key="2">
    <source>
        <dbReference type="EMBL" id="QYJ09255.1"/>
    </source>
</evidence>
<protein>
    <submittedName>
        <fullName evidence="2">ATP synthase F0 subunit 8</fullName>
    </submittedName>
</protein>
<keyword evidence="1" id="KW-1133">Transmembrane helix</keyword>
<name>A0A8F9R401_9STRA</name>